<dbReference type="InterPro" id="IPR017853">
    <property type="entry name" value="GH"/>
</dbReference>
<sequence length="1387" mass="154463">MIERKLHYKMYKAGKNWIYAALATAALAVGVSAGSSTVHADTVNGTDAKTAETTVTETSVSQQKSAAVTTSSQIQNTQSNSQTTTQTQTDSSQKTPATAAVTVKADSAAQSSNKESVTEKTTVQASSKQATSTSENEKASSVATTTASSQTAVQSQKIETTTTASNEQKKDEQTATAKSVKPATVTRSADVQAKQQAAAVQPVKKLTQKQQNGKWYLYDENGKYQVGFQQIADQNKTVYYNTLGQMQYGQQRVQNNWYLFDKNTGAMQTGFQKIPEQKKTVYYNKQGQMQHGQQQIQNNWYLFDKNTGAMQTGFQDIPDQRKKVYYNDRGQMQYGQQRIQNNWYLFDKNTGAMQTGFQNIPEQNKTVYYNNRGQMQHGQQQIRNNWYLFDLNTGAMTKGFYYIVAQNKMVYYNKQGQMLHGTQKVNGRAYQFNGTTGALNIKVGQQLIDGHWYLFNNKKVMQTGFQNIANQGKTVYYNNQGQMQYGQQQIQNSWYLFDKNTGAMQTGFQKIPDQNKTVYYNNQGRMQYGQQHIQNNWYLLDKNTGAMQTGFQKILDQNKTVYYNNQGQMQYGQQHIQNNWYLFDKNTGAMQTGFQKISDQNKTVYYNNQGQMQYAWQTINKASYYFDKNTGAMTEGTVRIDGEKYDFGQDGILRDQNKYDIQAYRDLTTTAINVALTKSGKQELNTNLKNSQDNYAAYALHDQAQLIAQGDLSDDTVIVEDYLRKNANMNGTVLVYRANVKATTATEAAQKTAQAFGDWYNSLNDKTWSSLGVGGIQDLENTNGWTGALVLYKAVPDTANTVTTATSKIVYKVDNVYKNPSPAQGQEQLQKDAQFSDSEVDNTVNATQLTNLLRGRAGQEIQDTNLGAIANSVGGMTTALVGTKEYTDSYGAKYHYEFWLEGQNADDKEAGFVKYNKGAVYGGNLIVTVSAEAVYDVVKPTENTATPTSKMTNDQITAAYKNGTETGLKYEQVTIKPIAGMTKDMARGVDISSYIALKNAGVKFYDFDGKEASLIKVLHDAGVNYLRLRIWNDPYDRENNTYGGGASDEASMLEIAREASQYGMKLALDLQYSDFWTDPGKQVVPKAWKNLTNAGLEQAVYLYTKKIMADFNNTGATVGMVQVGNEITNGLLGIIASRDKGESYSNIWNNSESAGKISDYLAAGAHAIRETTPDAKVVIHIETPNIDKYSAIMDSLKKNAVDYDVLGSSYYPFWSTGNDNGHGLKKGANTPENLIAVEKMVKEKYNKQFVVLETGWVNSLMDADGTGNSISSGTSAYSVGPQGQVDALSDMYKALVHEGGLGAFYWEPAWIPVRAGWDNWKYNKEMADIYGTGWAAKNAVGYAPDNVMYYNGQPAWGGTTWDNVTLFDAQGYPLQSLKAYKEFISKS</sequence>
<dbReference type="RefSeq" id="WP_057745417.1">
    <property type="nucleotide sequence ID" value="NZ_AZEF01000032.1"/>
</dbReference>
<evidence type="ECO:0000313" key="9">
    <source>
        <dbReference type="Proteomes" id="UP000051621"/>
    </source>
</evidence>
<dbReference type="Pfam" id="PF07745">
    <property type="entry name" value="Glyco_hydro_53"/>
    <property type="match status" value="1"/>
</dbReference>
<dbReference type="Gene3D" id="3.20.20.80">
    <property type="entry name" value="Glycosidases"/>
    <property type="match status" value="1"/>
</dbReference>
<organism evidence="8 9">
    <name type="scientific">Liquorilactobacillus capillatus DSM 19910</name>
    <dbReference type="NCBI Taxonomy" id="1423731"/>
    <lineage>
        <taxon>Bacteria</taxon>
        <taxon>Bacillati</taxon>
        <taxon>Bacillota</taxon>
        <taxon>Bacilli</taxon>
        <taxon>Lactobacillales</taxon>
        <taxon>Lactobacillaceae</taxon>
        <taxon>Liquorilactobacillus</taxon>
    </lineage>
</organism>
<evidence type="ECO:0000313" key="8">
    <source>
        <dbReference type="EMBL" id="KRL00874.1"/>
    </source>
</evidence>
<comment type="catalytic activity">
    <reaction evidence="6">
        <text>The enzyme specifically hydrolyzes (1-&gt;4)-beta-D-galactosidic linkages in type I arabinogalactans.</text>
        <dbReference type="EC" id="3.2.1.89"/>
    </reaction>
</comment>
<dbReference type="OrthoDB" id="9768786at2"/>
<dbReference type="GO" id="GO:0045490">
    <property type="term" value="P:pectin catabolic process"/>
    <property type="evidence" value="ECO:0007669"/>
    <property type="project" value="TreeGrafter"/>
</dbReference>
<dbReference type="InterPro" id="IPR011683">
    <property type="entry name" value="Glyco_hydro_53"/>
</dbReference>
<dbReference type="EMBL" id="AZEF01000032">
    <property type="protein sequence ID" value="KRL00874.1"/>
    <property type="molecule type" value="Genomic_DNA"/>
</dbReference>
<name>A0A0R1M836_9LACO</name>
<feature type="chain" id="PRO_5005967368" description="Arabinogalactan endo-beta-1,4-galactanase" evidence="6">
    <location>
        <begin position="41"/>
        <end position="1387"/>
    </location>
</feature>
<comment type="caution">
    <text evidence="8">The sequence shown here is derived from an EMBL/GenBank/DDBJ whole genome shotgun (WGS) entry which is preliminary data.</text>
</comment>
<dbReference type="GO" id="GO:0031218">
    <property type="term" value="F:arabinogalactan endo-1,4-beta-galactosidase activity"/>
    <property type="evidence" value="ECO:0007669"/>
    <property type="project" value="UniProtKB-EC"/>
</dbReference>
<evidence type="ECO:0000256" key="1">
    <source>
        <dbReference type="ARBA" id="ARBA00010687"/>
    </source>
</evidence>
<accession>A0A0R1M836</accession>
<dbReference type="Proteomes" id="UP000051621">
    <property type="component" value="Unassembled WGS sequence"/>
</dbReference>
<feature type="compositionally biased region" description="Polar residues" evidence="7">
    <location>
        <begin position="157"/>
        <end position="166"/>
    </location>
</feature>
<proteinExistence type="inferred from homology"/>
<dbReference type="NCBIfam" id="TIGR03715">
    <property type="entry name" value="KxYKxGKxW"/>
    <property type="match status" value="1"/>
</dbReference>
<dbReference type="PATRIC" id="fig|1423731.3.peg.1751"/>
<reference evidence="8 9" key="1">
    <citation type="journal article" date="2015" name="Genome Announc.">
        <title>Expanding the biotechnology potential of lactobacilli through comparative genomics of 213 strains and associated genera.</title>
        <authorList>
            <person name="Sun Z."/>
            <person name="Harris H.M."/>
            <person name="McCann A."/>
            <person name="Guo C."/>
            <person name="Argimon S."/>
            <person name="Zhang W."/>
            <person name="Yang X."/>
            <person name="Jeffery I.B."/>
            <person name="Cooney J.C."/>
            <person name="Kagawa T.F."/>
            <person name="Liu W."/>
            <person name="Song Y."/>
            <person name="Salvetti E."/>
            <person name="Wrobel A."/>
            <person name="Rasinkangas P."/>
            <person name="Parkhill J."/>
            <person name="Rea M.C."/>
            <person name="O'Sullivan O."/>
            <person name="Ritari J."/>
            <person name="Douillard F.P."/>
            <person name="Paul Ross R."/>
            <person name="Yang R."/>
            <person name="Briner A.E."/>
            <person name="Felis G.E."/>
            <person name="de Vos W.M."/>
            <person name="Barrangou R."/>
            <person name="Klaenhammer T.R."/>
            <person name="Caufield P.W."/>
            <person name="Cui Y."/>
            <person name="Zhang H."/>
            <person name="O'Toole P.W."/>
        </authorList>
    </citation>
    <scope>NUCLEOTIDE SEQUENCE [LARGE SCALE GENOMIC DNA]</scope>
    <source>
        <strain evidence="8 9">DSM 19910</strain>
    </source>
</reference>
<dbReference type="InterPro" id="IPR022263">
    <property type="entry name" value="KxYKxGKxW"/>
</dbReference>
<evidence type="ECO:0000256" key="6">
    <source>
        <dbReference type="RuleBase" id="RU361192"/>
    </source>
</evidence>
<keyword evidence="3" id="KW-0677">Repeat</keyword>
<dbReference type="PANTHER" id="PTHR34983">
    <property type="entry name" value="ARABINOGALACTAN ENDO-BETA-1,4-GALACTANASE A"/>
    <property type="match status" value="1"/>
</dbReference>
<dbReference type="EC" id="3.2.1.89" evidence="6"/>
<dbReference type="Pfam" id="PF19127">
    <property type="entry name" value="Choline_bind_3"/>
    <property type="match status" value="6"/>
</dbReference>
<comment type="similarity">
    <text evidence="1 6">Belongs to the glycosyl hydrolase 53 family.</text>
</comment>
<feature type="compositionally biased region" description="Low complexity" evidence="7">
    <location>
        <begin position="54"/>
        <end position="105"/>
    </location>
</feature>
<keyword evidence="5 6" id="KW-0326">Glycosidase</keyword>
<evidence type="ECO:0000256" key="5">
    <source>
        <dbReference type="ARBA" id="ARBA00023295"/>
    </source>
</evidence>
<feature type="signal peptide" evidence="6">
    <location>
        <begin position="1"/>
        <end position="40"/>
    </location>
</feature>
<dbReference type="Gene3D" id="2.10.270.10">
    <property type="entry name" value="Cholin Binding"/>
    <property type="match status" value="7"/>
</dbReference>
<dbReference type="PANTHER" id="PTHR34983:SF2">
    <property type="entry name" value="ENDO-BETA-1,4-GALACTANASE"/>
    <property type="match status" value="1"/>
</dbReference>
<keyword evidence="9" id="KW-1185">Reference proteome</keyword>
<dbReference type="GO" id="GO:0015926">
    <property type="term" value="F:glucosidase activity"/>
    <property type="evidence" value="ECO:0007669"/>
    <property type="project" value="InterPro"/>
</dbReference>
<protein>
    <recommendedName>
        <fullName evidence="6">Arabinogalactan endo-beta-1,4-galactanase</fullName>
        <ecNumber evidence="6">3.2.1.89</ecNumber>
    </recommendedName>
</protein>
<evidence type="ECO:0000256" key="4">
    <source>
        <dbReference type="ARBA" id="ARBA00022801"/>
    </source>
</evidence>
<feature type="compositionally biased region" description="Low complexity" evidence="7">
    <location>
        <begin position="139"/>
        <end position="156"/>
    </location>
</feature>
<gene>
    <name evidence="8" type="ORF">FC81_GL001708</name>
</gene>
<evidence type="ECO:0000256" key="3">
    <source>
        <dbReference type="ARBA" id="ARBA00022737"/>
    </source>
</evidence>
<evidence type="ECO:0000256" key="2">
    <source>
        <dbReference type="ARBA" id="ARBA00022729"/>
    </source>
</evidence>
<keyword evidence="2 6" id="KW-0732">Signal</keyword>
<dbReference type="InterPro" id="IPR018337">
    <property type="entry name" value="Cell_wall/Cho-bd_repeat"/>
</dbReference>
<evidence type="ECO:0000256" key="7">
    <source>
        <dbReference type="SAM" id="MobiDB-lite"/>
    </source>
</evidence>
<dbReference type="SUPFAM" id="SSF69360">
    <property type="entry name" value="Cell wall binding repeat"/>
    <property type="match status" value="3"/>
</dbReference>
<keyword evidence="4 6" id="KW-0378">Hydrolase</keyword>
<dbReference type="Pfam" id="PF19258">
    <property type="entry name" value="KxYKxGKxW_sig"/>
    <property type="match status" value="1"/>
</dbReference>
<dbReference type="STRING" id="1423731.FC81_GL001708"/>
<feature type="region of interest" description="Disordered" evidence="7">
    <location>
        <begin position="54"/>
        <end position="188"/>
    </location>
</feature>
<feature type="compositionally biased region" description="Polar residues" evidence="7">
    <location>
        <begin position="108"/>
        <end position="134"/>
    </location>
</feature>
<dbReference type="SUPFAM" id="SSF51445">
    <property type="entry name" value="(Trans)glycosidases"/>
    <property type="match status" value="1"/>
</dbReference>